<comment type="similarity">
    <text evidence="2">Belongs to the TALE/IRO homeobox family.</text>
</comment>
<feature type="compositionally biased region" description="Basic and acidic residues" evidence="7">
    <location>
        <begin position="254"/>
        <end position="264"/>
    </location>
</feature>
<dbReference type="PROSITE" id="PS50071">
    <property type="entry name" value="HOMEOBOX_2"/>
    <property type="match status" value="1"/>
</dbReference>
<keyword evidence="4 6" id="KW-0371">Homeobox</keyword>
<dbReference type="GO" id="GO:0005634">
    <property type="term" value="C:nucleus"/>
    <property type="evidence" value="ECO:0007669"/>
    <property type="project" value="UniProtKB-SubCell"/>
</dbReference>
<dbReference type="GO" id="GO:0000978">
    <property type="term" value="F:RNA polymerase II cis-regulatory region sequence-specific DNA binding"/>
    <property type="evidence" value="ECO:0007669"/>
    <property type="project" value="TreeGrafter"/>
</dbReference>
<evidence type="ECO:0000256" key="6">
    <source>
        <dbReference type="PROSITE-ProRule" id="PRU00108"/>
    </source>
</evidence>
<dbReference type="InterPro" id="IPR009057">
    <property type="entry name" value="Homeodomain-like_sf"/>
</dbReference>
<accession>A0A8B8A567</accession>
<evidence type="ECO:0000259" key="8">
    <source>
        <dbReference type="PROSITE" id="PS50071"/>
    </source>
</evidence>
<dbReference type="InterPro" id="IPR008422">
    <property type="entry name" value="KN_HD"/>
</dbReference>
<evidence type="ECO:0000256" key="5">
    <source>
        <dbReference type="ARBA" id="ARBA00023242"/>
    </source>
</evidence>
<feature type="region of interest" description="Disordered" evidence="7">
    <location>
        <begin position="211"/>
        <end position="264"/>
    </location>
</feature>
<evidence type="ECO:0000313" key="10">
    <source>
        <dbReference type="RefSeq" id="XP_022286305.1"/>
    </source>
</evidence>
<feature type="domain" description="Homeobox" evidence="8">
    <location>
        <begin position="147"/>
        <end position="210"/>
    </location>
</feature>
<keyword evidence="5 6" id="KW-0539">Nucleus</keyword>
<dbReference type="GO" id="GO:0000981">
    <property type="term" value="F:DNA-binding transcription factor activity, RNA polymerase II-specific"/>
    <property type="evidence" value="ECO:0007669"/>
    <property type="project" value="InterPro"/>
</dbReference>
<evidence type="ECO:0000256" key="2">
    <source>
        <dbReference type="ARBA" id="ARBA00008446"/>
    </source>
</evidence>
<reference evidence="10" key="1">
    <citation type="submission" date="2025-08" db="UniProtKB">
        <authorList>
            <consortium name="RefSeq"/>
        </authorList>
    </citation>
    <scope>IDENTIFICATION</scope>
    <source>
        <tissue evidence="10">Whole sample</tissue>
    </source>
</reference>
<keyword evidence="9" id="KW-1185">Reference proteome</keyword>
<evidence type="ECO:0000256" key="4">
    <source>
        <dbReference type="ARBA" id="ARBA00023155"/>
    </source>
</evidence>
<dbReference type="PANTHER" id="PTHR11211:SF40">
    <property type="entry name" value="MIRROR, ISOFORM C"/>
    <property type="match status" value="1"/>
</dbReference>
<dbReference type="Pfam" id="PF05920">
    <property type="entry name" value="Homeobox_KN"/>
    <property type="match status" value="1"/>
</dbReference>
<dbReference type="AlphaFoldDB" id="A0A8B8A567"/>
<dbReference type="FunFam" id="1.10.10.60:FF:000003">
    <property type="entry name" value="Iroquois-class homeobox protein IRX"/>
    <property type="match status" value="1"/>
</dbReference>
<dbReference type="InterPro" id="IPR001356">
    <property type="entry name" value="HD"/>
</dbReference>
<feature type="region of interest" description="Disordered" evidence="7">
    <location>
        <begin position="480"/>
        <end position="500"/>
    </location>
</feature>
<evidence type="ECO:0000256" key="1">
    <source>
        <dbReference type="ARBA" id="ARBA00004123"/>
    </source>
</evidence>
<sequence length="500" mass="53995">MSLPQFGYNYPTTTLSSPSQILMSTPTTSTLSSVTTSCCENGRPIMTDPHTGQTVCSCQYGSGLLSAYSRVPSLTDSVYSAGPYGSQSYMPLGTDPSAFYSPLNSPYDLKDGSDAAWRSLSQPSACYPYDPAMAAYPYGNVYGGMDLNGAARRKNATRETTNTLKAWLYEHRKNPYPTKGEKIMLAIITKMTLTQVSTWFANARRRLKKENKMTWSPRNRCGEADDDNSNDKPDDDDEGDEKRKTDENSNDPIKPNEEKDSFDILKVKNDQDSVIEDNSVFSDKNSLMGTLTPIGVVDSMQAPSMSNTELKPPIMDHKRLESPCSNSSDSGLSDINTSLTLNASSLDGDGLRPRIWSLAHVATSTSGCTNTTSQVTSGKDQNLPLNFSKLGSPSMPSPASAMRPWMDNTFSIGSSMFSTSSSPGYTNLSANNGNGMMDKSASLTGLTGTGFNGLSSTGSSPILRPYPSLSTLYSPARDVGGRSNERLTNPIGEDVPTISY</sequence>
<dbReference type="OrthoDB" id="5399138at2759"/>
<dbReference type="GO" id="GO:0030182">
    <property type="term" value="P:neuron differentiation"/>
    <property type="evidence" value="ECO:0007669"/>
    <property type="project" value="TreeGrafter"/>
</dbReference>
<proteinExistence type="inferred from homology"/>
<dbReference type="CDD" id="cd00086">
    <property type="entry name" value="homeodomain"/>
    <property type="match status" value="1"/>
</dbReference>
<keyword evidence="3 6" id="KW-0238">DNA-binding</keyword>
<dbReference type="InterPro" id="IPR017970">
    <property type="entry name" value="Homeobox_CS"/>
</dbReference>
<dbReference type="PROSITE" id="PS00027">
    <property type="entry name" value="HOMEOBOX_1"/>
    <property type="match status" value="1"/>
</dbReference>
<comment type="subcellular location">
    <subcellularLocation>
        <location evidence="1 6">Nucleus</location>
    </subcellularLocation>
</comment>
<dbReference type="GeneID" id="111099186"/>
<dbReference type="GO" id="GO:0048468">
    <property type="term" value="P:cell development"/>
    <property type="evidence" value="ECO:0007669"/>
    <property type="project" value="TreeGrafter"/>
</dbReference>
<evidence type="ECO:0000256" key="7">
    <source>
        <dbReference type="SAM" id="MobiDB-lite"/>
    </source>
</evidence>
<dbReference type="Gene3D" id="1.10.10.60">
    <property type="entry name" value="Homeodomain-like"/>
    <property type="match status" value="1"/>
</dbReference>
<dbReference type="Proteomes" id="UP000694844">
    <property type="component" value="Chromosome 5"/>
</dbReference>
<dbReference type="SUPFAM" id="SSF46689">
    <property type="entry name" value="Homeodomain-like"/>
    <property type="match status" value="1"/>
</dbReference>
<feature type="DNA-binding region" description="Homeobox" evidence="6">
    <location>
        <begin position="149"/>
        <end position="211"/>
    </location>
</feature>
<dbReference type="PANTHER" id="PTHR11211">
    <property type="entry name" value="IROQUOIS-CLASS HOMEODOMAIN PROTEIN IRX"/>
    <property type="match status" value="1"/>
</dbReference>
<dbReference type="SMART" id="SM00389">
    <property type="entry name" value="HOX"/>
    <property type="match status" value="1"/>
</dbReference>
<dbReference type="KEGG" id="cvn:111099186"/>
<evidence type="ECO:0000256" key="3">
    <source>
        <dbReference type="ARBA" id="ARBA00023125"/>
    </source>
</evidence>
<organism evidence="9 10">
    <name type="scientific">Crassostrea virginica</name>
    <name type="common">Eastern oyster</name>
    <dbReference type="NCBI Taxonomy" id="6565"/>
    <lineage>
        <taxon>Eukaryota</taxon>
        <taxon>Metazoa</taxon>
        <taxon>Spiralia</taxon>
        <taxon>Lophotrochozoa</taxon>
        <taxon>Mollusca</taxon>
        <taxon>Bivalvia</taxon>
        <taxon>Autobranchia</taxon>
        <taxon>Pteriomorphia</taxon>
        <taxon>Ostreida</taxon>
        <taxon>Ostreoidea</taxon>
        <taxon>Ostreidae</taxon>
        <taxon>Crassostrea</taxon>
    </lineage>
</organism>
<evidence type="ECO:0000313" key="9">
    <source>
        <dbReference type="Proteomes" id="UP000694844"/>
    </source>
</evidence>
<dbReference type="RefSeq" id="XP_022286305.1">
    <property type="nucleotide sequence ID" value="XM_022430597.1"/>
</dbReference>
<feature type="compositionally biased region" description="Acidic residues" evidence="7">
    <location>
        <begin position="224"/>
        <end position="239"/>
    </location>
</feature>
<protein>
    <submittedName>
        <fullName evidence="10">Iroquois-class homeodomain protein IRX-6-like</fullName>
    </submittedName>
</protein>
<name>A0A8B8A567_CRAVI</name>
<gene>
    <name evidence="10" type="primary">LOC111099186</name>
</gene>